<organism evidence="13 14">
    <name type="scientific">Candidatus Roizmanbacteria bacterium GW2011_GWC2_37_13</name>
    <dbReference type="NCBI Taxonomy" id="1618486"/>
    <lineage>
        <taxon>Bacteria</taxon>
        <taxon>Candidatus Roizmaniibacteriota</taxon>
    </lineage>
</organism>
<evidence type="ECO:0000259" key="12">
    <source>
        <dbReference type="Pfam" id="PF01435"/>
    </source>
</evidence>
<keyword evidence="7 11" id="KW-1133">Transmembrane helix</keyword>
<comment type="similarity">
    <text evidence="10">Belongs to the peptidase M48 family.</text>
</comment>
<evidence type="ECO:0000256" key="6">
    <source>
        <dbReference type="ARBA" id="ARBA00022833"/>
    </source>
</evidence>
<feature type="transmembrane region" description="Helical" evidence="11">
    <location>
        <begin position="138"/>
        <end position="160"/>
    </location>
</feature>
<comment type="caution">
    <text evidence="13">The sequence shown here is derived from an EMBL/GenBank/DDBJ whole genome shotgun (WGS) entry which is preliminary data.</text>
</comment>
<gene>
    <name evidence="13" type="ORF">US40_C0003G0003</name>
</gene>
<dbReference type="PANTHER" id="PTHR43221">
    <property type="entry name" value="PROTEASE HTPX"/>
    <property type="match status" value="1"/>
</dbReference>
<reference evidence="13 14" key="1">
    <citation type="journal article" date="2015" name="Nature">
        <title>rRNA introns, odd ribosomes, and small enigmatic genomes across a large radiation of phyla.</title>
        <authorList>
            <person name="Brown C.T."/>
            <person name="Hug L.A."/>
            <person name="Thomas B.C."/>
            <person name="Sharon I."/>
            <person name="Castelle C.J."/>
            <person name="Singh A."/>
            <person name="Wilkins M.J."/>
            <person name="Williams K.H."/>
            <person name="Banfield J.F."/>
        </authorList>
    </citation>
    <scope>NUCLEOTIDE SEQUENCE [LARGE SCALE GENOMIC DNA]</scope>
</reference>
<dbReference type="Gene3D" id="3.30.2010.10">
    <property type="entry name" value="Metalloproteases ('zincins'), catalytic domain"/>
    <property type="match status" value="1"/>
</dbReference>
<feature type="transmembrane region" description="Helical" evidence="11">
    <location>
        <begin position="6"/>
        <end position="27"/>
    </location>
</feature>
<dbReference type="GO" id="GO:0046872">
    <property type="term" value="F:metal ion binding"/>
    <property type="evidence" value="ECO:0007669"/>
    <property type="project" value="UniProtKB-KW"/>
</dbReference>
<evidence type="ECO:0000256" key="9">
    <source>
        <dbReference type="ARBA" id="ARBA00023136"/>
    </source>
</evidence>
<keyword evidence="6 10" id="KW-0862">Zinc</keyword>
<dbReference type="Proteomes" id="UP000034917">
    <property type="component" value="Unassembled WGS sequence"/>
</dbReference>
<evidence type="ECO:0000256" key="5">
    <source>
        <dbReference type="ARBA" id="ARBA00022801"/>
    </source>
</evidence>
<keyword evidence="4" id="KW-0479">Metal-binding</keyword>
<keyword evidence="2 10" id="KW-0645">Protease</keyword>
<dbReference type="EMBL" id="LBSV01000003">
    <property type="protein sequence ID" value="KKQ26151.1"/>
    <property type="molecule type" value="Genomic_DNA"/>
</dbReference>
<protein>
    <submittedName>
        <fullName evidence="13">Zn-dependent protease with chaperone function</fullName>
    </submittedName>
</protein>
<evidence type="ECO:0000256" key="1">
    <source>
        <dbReference type="ARBA" id="ARBA00022475"/>
    </source>
</evidence>
<dbReference type="AlphaFoldDB" id="A0A0G0JDA6"/>
<evidence type="ECO:0000256" key="4">
    <source>
        <dbReference type="ARBA" id="ARBA00022723"/>
    </source>
</evidence>
<feature type="transmembrane region" description="Helical" evidence="11">
    <location>
        <begin position="109"/>
        <end position="131"/>
    </location>
</feature>
<evidence type="ECO:0000313" key="14">
    <source>
        <dbReference type="Proteomes" id="UP000034917"/>
    </source>
</evidence>
<dbReference type="InterPro" id="IPR001915">
    <property type="entry name" value="Peptidase_M48"/>
</dbReference>
<evidence type="ECO:0000256" key="10">
    <source>
        <dbReference type="RuleBase" id="RU003983"/>
    </source>
</evidence>
<comment type="cofactor">
    <cofactor evidence="10">
        <name>Zn(2+)</name>
        <dbReference type="ChEBI" id="CHEBI:29105"/>
    </cofactor>
    <text evidence="10">Binds 1 zinc ion per subunit.</text>
</comment>
<keyword evidence="3 11" id="KW-0812">Transmembrane</keyword>
<proteinExistence type="inferred from homology"/>
<dbReference type="Pfam" id="PF01435">
    <property type="entry name" value="Peptidase_M48"/>
    <property type="match status" value="1"/>
</dbReference>
<dbReference type="InterPro" id="IPR050083">
    <property type="entry name" value="HtpX_protease"/>
</dbReference>
<name>A0A0G0JDA6_9BACT</name>
<evidence type="ECO:0000256" key="2">
    <source>
        <dbReference type="ARBA" id="ARBA00022670"/>
    </source>
</evidence>
<evidence type="ECO:0000313" key="13">
    <source>
        <dbReference type="EMBL" id="KKQ26151.1"/>
    </source>
</evidence>
<evidence type="ECO:0000256" key="7">
    <source>
        <dbReference type="ARBA" id="ARBA00022989"/>
    </source>
</evidence>
<keyword evidence="5 10" id="KW-0378">Hydrolase</keyword>
<keyword evidence="8 10" id="KW-0482">Metalloprotease</keyword>
<accession>A0A0G0JDA6</accession>
<keyword evidence="9 11" id="KW-0472">Membrane</keyword>
<evidence type="ECO:0000256" key="11">
    <source>
        <dbReference type="SAM" id="Phobius"/>
    </source>
</evidence>
<sequence>MDLFIIKVIIFIIIFLIITNWFQIYSFSKLIVGKKIKTSSIKDSWINKTVKKKTGLSLLNITLFHDKKMYGLMAGLPFWPKMILSEGLYKNLNRDELEWVILHEAGHCVLWHNLEAFIIELVFIFSGLYLIKVFELNLLGSFLVSIFFSLICIQIIRWSIEYFADKYSINRVDNPRGVITAQDKFRKNYFKNPFNKEGSILRFLLHWNITYSKRIEMAKRRLS</sequence>
<evidence type="ECO:0000256" key="8">
    <source>
        <dbReference type="ARBA" id="ARBA00023049"/>
    </source>
</evidence>
<dbReference type="GO" id="GO:0006508">
    <property type="term" value="P:proteolysis"/>
    <property type="evidence" value="ECO:0007669"/>
    <property type="project" value="UniProtKB-KW"/>
</dbReference>
<keyword evidence="1" id="KW-1003">Cell membrane</keyword>
<dbReference type="GO" id="GO:0004222">
    <property type="term" value="F:metalloendopeptidase activity"/>
    <property type="evidence" value="ECO:0007669"/>
    <property type="project" value="InterPro"/>
</dbReference>
<evidence type="ECO:0000256" key="3">
    <source>
        <dbReference type="ARBA" id="ARBA00022692"/>
    </source>
</evidence>
<feature type="domain" description="Peptidase M48" evidence="12">
    <location>
        <begin position="69"/>
        <end position="173"/>
    </location>
</feature>
<dbReference type="PANTHER" id="PTHR43221:SF2">
    <property type="entry name" value="PROTEASE HTPX HOMOLOG"/>
    <property type="match status" value="1"/>
</dbReference>